<feature type="domain" description="HTH tetR-type" evidence="4">
    <location>
        <begin position="9"/>
        <end position="69"/>
    </location>
</feature>
<dbReference type="SUPFAM" id="SSF48498">
    <property type="entry name" value="Tetracyclin repressor-like, C-terminal domain"/>
    <property type="match status" value="1"/>
</dbReference>
<dbReference type="Proteomes" id="UP001221838">
    <property type="component" value="Unassembled WGS sequence"/>
</dbReference>
<protein>
    <submittedName>
        <fullName evidence="5">Helix-turn-helix domain containing protein</fullName>
    </submittedName>
</protein>
<feature type="region of interest" description="Disordered" evidence="3">
    <location>
        <begin position="190"/>
        <end position="215"/>
    </location>
</feature>
<keyword evidence="1 2" id="KW-0238">DNA-binding</keyword>
<reference evidence="5 6" key="1">
    <citation type="submission" date="2022-11" db="EMBL/GenBank/DDBJ databases">
        <title>Minimal conservation of predation-associated metabolite biosynthetic gene clusters underscores biosynthetic potential of Myxococcota including descriptions for ten novel species: Archangium lansinium sp. nov., Myxococcus landrumus sp. nov., Nannocystis bai.</title>
        <authorList>
            <person name="Ahearne A."/>
            <person name="Stevens C."/>
            <person name="Dowd S."/>
        </authorList>
    </citation>
    <scope>NUCLEOTIDE SEQUENCE [LARGE SCALE GENOMIC DNA]</scope>
    <source>
        <strain evidence="5 6">NCWAL01</strain>
    </source>
</reference>
<evidence type="ECO:0000259" key="4">
    <source>
        <dbReference type="PROSITE" id="PS50977"/>
    </source>
</evidence>
<accession>A0ABT5DCL6</accession>
<dbReference type="PANTHER" id="PTHR30055:SF200">
    <property type="entry name" value="HTH-TYPE TRANSCRIPTIONAL REPRESSOR BDCR"/>
    <property type="match status" value="1"/>
</dbReference>
<comment type="caution">
    <text evidence="5">The sequence shown here is derived from an EMBL/GenBank/DDBJ whole genome shotgun (WGS) entry which is preliminary data.</text>
</comment>
<name>A0ABT5DCL6_9BACT</name>
<proteinExistence type="predicted"/>
<dbReference type="SUPFAM" id="SSF46689">
    <property type="entry name" value="Homeodomain-like"/>
    <property type="match status" value="1"/>
</dbReference>
<dbReference type="PRINTS" id="PR00455">
    <property type="entry name" value="HTHTETR"/>
</dbReference>
<keyword evidence="6" id="KW-1185">Reference proteome</keyword>
<sequence>MKEHKRVKTPPRERILAAAEELFYREGIRGVGVEAIAARAETTKMALYRHFASKDALVAEWLRLVVVSEEAVFERLAAEHPGDARAQLWGWVRFIAERLAGCTGRGCAFNNSVAELPDRQHPARQVIEAHKVAQLRHVEALCAQAGLTEPKEAASKLFFVVEGAQVSASSLGTGTAGERLLDIARGILGEAPTSPSRERCGPQGVKRPPISGKRS</sequence>
<dbReference type="RefSeq" id="WP_272141219.1">
    <property type="nucleotide sequence ID" value="NZ_JAQNDM010000002.1"/>
</dbReference>
<evidence type="ECO:0000313" key="5">
    <source>
        <dbReference type="EMBL" id="MDC0711261.1"/>
    </source>
</evidence>
<dbReference type="InterPro" id="IPR036271">
    <property type="entry name" value="Tet_transcr_reg_TetR-rel_C_sf"/>
</dbReference>
<dbReference type="InterPro" id="IPR001647">
    <property type="entry name" value="HTH_TetR"/>
</dbReference>
<evidence type="ECO:0000256" key="1">
    <source>
        <dbReference type="ARBA" id="ARBA00023125"/>
    </source>
</evidence>
<organism evidence="5 6">
    <name type="scientific">Stigmatella ashevillensis</name>
    <dbReference type="NCBI Taxonomy" id="2995309"/>
    <lineage>
        <taxon>Bacteria</taxon>
        <taxon>Pseudomonadati</taxon>
        <taxon>Myxococcota</taxon>
        <taxon>Myxococcia</taxon>
        <taxon>Myxococcales</taxon>
        <taxon>Cystobacterineae</taxon>
        <taxon>Archangiaceae</taxon>
        <taxon>Stigmatella</taxon>
    </lineage>
</organism>
<dbReference type="EMBL" id="JAQNDM010000002">
    <property type="protein sequence ID" value="MDC0711261.1"/>
    <property type="molecule type" value="Genomic_DNA"/>
</dbReference>
<evidence type="ECO:0000313" key="6">
    <source>
        <dbReference type="Proteomes" id="UP001221838"/>
    </source>
</evidence>
<feature type="DNA-binding region" description="H-T-H motif" evidence="2">
    <location>
        <begin position="32"/>
        <end position="51"/>
    </location>
</feature>
<dbReference type="PANTHER" id="PTHR30055">
    <property type="entry name" value="HTH-TYPE TRANSCRIPTIONAL REGULATOR RUTR"/>
    <property type="match status" value="1"/>
</dbReference>
<dbReference type="InterPro" id="IPR009057">
    <property type="entry name" value="Homeodomain-like_sf"/>
</dbReference>
<gene>
    <name evidence="5" type="ORF">POL68_22520</name>
</gene>
<dbReference type="Pfam" id="PF00440">
    <property type="entry name" value="TetR_N"/>
    <property type="match status" value="1"/>
</dbReference>
<dbReference type="Gene3D" id="1.10.357.10">
    <property type="entry name" value="Tetracycline Repressor, domain 2"/>
    <property type="match status" value="1"/>
</dbReference>
<dbReference type="PROSITE" id="PS50977">
    <property type="entry name" value="HTH_TETR_2"/>
    <property type="match status" value="1"/>
</dbReference>
<dbReference type="InterPro" id="IPR050109">
    <property type="entry name" value="HTH-type_TetR-like_transc_reg"/>
</dbReference>
<evidence type="ECO:0000256" key="3">
    <source>
        <dbReference type="SAM" id="MobiDB-lite"/>
    </source>
</evidence>
<evidence type="ECO:0000256" key="2">
    <source>
        <dbReference type="PROSITE-ProRule" id="PRU00335"/>
    </source>
</evidence>